<feature type="non-terminal residue" evidence="4">
    <location>
        <position position="434"/>
    </location>
</feature>
<dbReference type="InterPro" id="IPR012337">
    <property type="entry name" value="RNaseH-like_sf"/>
</dbReference>
<evidence type="ECO:0000259" key="2">
    <source>
        <dbReference type="Pfam" id="PF05699"/>
    </source>
</evidence>
<organism evidence="4 5">
    <name type="scientific">Mya arenaria</name>
    <name type="common">Soft-shell clam</name>
    <dbReference type="NCBI Taxonomy" id="6604"/>
    <lineage>
        <taxon>Eukaryota</taxon>
        <taxon>Metazoa</taxon>
        <taxon>Spiralia</taxon>
        <taxon>Lophotrochozoa</taxon>
        <taxon>Mollusca</taxon>
        <taxon>Bivalvia</taxon>
        <taxon>Autobranchia</taxon>
        <taxon>Heteroconchia</taxon>
        <taxon>Euheterodonta</taxon>
        <taxon>Imparidentia</taxon>
        <taxon>Neoheterodontei</taxon>
        <taxon>Myida</taxon>
        <taxon>Myoidea</taxon>
        <taxon>Myidae</taxon>
        <taxon>Mya</taxon>
    </lineage>
</organism>
<evidence type="ECO:0000313" key="5">
    <source>
        <dbReference type="Proteomes" id="UP001164746"/>
    </source>
</evidence>
<dbReference type="EMBL" id="CP111015">
    <property type="protein sequence ID" value="WAR01825.1"/>
    <property type="molecule type" value="Genomic_DNA"/>
</dbReference>
<dbReference type="Pfam" id="PF25431">
    <property type="entry name" value="zf-C17orf113"/>
    <property type="match status" value="1"/>
</dbReference>
<sequence length="434" mass="49160">MFCACKNTREEPEPGQTTDVVSIEAKKTKSSDHTSQSSSPEKLKGFDSHGQSELKSTLQNPQKDGATSDQPKAAKSPNIQDAPIPDEIIALVDNLFDKKVAHHHDKCLTSGCCTFSKNEESRNNSFKFKCQHCWLDKKISYCNKTGVWWAIYVEGDGLYCLLCRKHDCFNPQNKSKAFNKVASTRYRVEALTDHVQTQQHKNAVTTELLQRVSCFQKEIDQEMFLVLGEAVENVRLEKLKKAIHFGILVDEVTNISMVTFVQFYDRVDKDVKTVFLSIDNLLEEFDSANAQADPNFKSHGSKDMQLIAEYFNLDSDELNAEWGKFKYNLLKWKSEIETITQSDCLKRLVSLSYFYPILSDLAEIILSLPVSNAWPERGASAVKRIKTRLRSSLKNDMLQALMSVSINGPDVLGKEFDNICGSAVKLWLSAKNRK</sequence>
<protein>
    <submittedName>
        <fullName evidence="4">ZN862-like protein</fullName>
    </submittedName>
</protein>
<dbReference type="PANTHER" id="PTHR46880">
    <property type="entry name" value="RAS-ASSOCIATING DOMAIN-CONTAINING PROTEIN"/>
    <property type="match status" value="1"/>
</dbReference>
<gene>
    <name evidence="4" type="ORF">MAR_008383</name>
</gene>
<proteinExistence type="predicted"/>
<evidence type="ECO:0000256" key="1">
    <source>
        <dbReference type="SAM" id="MobiDB-lite"/>
    </source>
</evidence>
<evidence type="ECO:0000259" key="3">
    <source>
        <dbReference type="Pfam" id="PF25431"/>
    </source>
</evidence>
<dbReference type="InterPro" id="IPR057456">
    <property type="entry name" value="Znf_C17orf113"/>
</dbReference>
<feature type="region of interest" description="Disordered" evidence="1">
    <location>
        <begin position="1"/>
        <end position="80"/>
    </location>
</feature>
<dbReference type="PANTHER" id="PTHR46880:SF5">
    <property type="entry name" value="DUF4371 DOMAIN-CONTAINING PROTEIN"/>
    <property type="match status" value="1"/>
</dbReference>
<dbReference type="InterPro" id="IPR008906">
    <property type="entry name" value="HATC_C_dom"/>
</dbReference>
<dbReference type="Pfam" id="PF05699">
    <property type="entry name" value="Dimer_Tnp_hAT"/>
    <property type="match status" value="1"/>
</dbReference>
<feature type="domain" description="C17orf113 probable zinc finger" evidence="3">
    <location>
        <begin position="155"/>
        <end position="208"/>
    </location>
</feature>
<reference evidence="4" key="1">
    <citation type="submission" date="2022-11" db="EMBL/GenBank/DDBJ databases">
        <title>Centuries of genome instability and evolution in soft-shell clam transmissible cancer (bioRxiv).</title>
        <authorList>
            <person name="Hart S.F.M."/>
            <person name="Yonemitsu M.A."/>
            <person name="Giersch R.M."/>
            <person name="Beal B.F."/>
            <person name="Arriagada G."/>
            <person name="Davis B.W."/>
            <person name="Ostrander E.A."/>
            <person name="Goff S.P."/>
            <person name="Metzger M.J."/>
        </authorList>
    </citation>
    <scope>NUCLEOTIDE SEQUENCE</scope>
    <source>
        <strain evidence="4">MELC-2E11</strain>
        <tissue evidence="4">Siphon/mantle</tissue>
    </source>
</reference>
<name>A0ABY7DYT2_MYAAR</name>
<keyword evidence="5" id="KW-1185">Reference proteome</keyword>
<feature type="compositionally biased region" description="Basic and acidic residues" evidence="1">
    <location>
        <begin position="41"/>
        <end position="52"/>
    </location>
</feature>
<feature type="domain" description="HAT C-terminal dimerisation" evidence="2">
    <location>
        <begin position="340"/>
        <end position="404"/>
    </location>
</feature>
<dbReference type="SUPFAM" id="SSF53098">
    <property type="entry name" value="Ribonuclease H-like"/>
    <property type="match status" value="1"/>
</dbReference>
<accession>A0ABY7DYT2</accession>
<feature type="compositionally biased region" description="Polar residues" evidence="1">
    <location>
        <begin position="53"/>
        <end position="70"/>
    </location>
</feature>
<evidence type="ECO:0000313" key="4">
    <source>
        <dbReference type="EMBL" id="WAR01825.1"/>
    </source>
</evidence>
<dbReference type="Proteomes" id="UP001164746">
    <property type="component" value="Chromosome 4"/>
</dbReference>